<reference evidence="3" key="1">
    <citation type="journal article" date="2019" name="Int. J. Syst. Evol. Microbiol.">
        <title>The Global Catalogue of Microorganisms (GCM) 10K type strain sequencing project: providing services to taxonomists for standard genome sequencing and annotation.</title>
        <authorList>
            <consortium name="The Broad Institute Genomics Platform"/>
            <consortium name="The Broad Institute Genome Sequencing Center for Infectious Disease"/>
            <person name="Wu L."/>
            <person name="Ma J."/>
        </authorList>
    </citation>
    <scope>NUCLEOTIDE SEQUENCE [LARGE SCALE GENOMIC DNA]</scope>
    <source>
        <strain evidence="3">JCM 17939</strain>
    </source>
</reference>
<accession>A0ABP8USD3</accession>
<dbReference type="Proteomes" id="UP001501442">
    <property type="component" value="Unassembled WGS sequence"/>
</dbReference>
<evidence type="ECO:0000256" key="1">
    <source>
        <dbReference type="SAM" id="Phobius"/>
    </source>
</evidence>
<name>A0ABP8USD3_9ACTN</name>
<evidence type="ECO:0008006" key="4">
    <source>
        <dbReference type="Google" id="ProtNLM"/>
    </source>
</evidence>
<proteinExistence type="predicted"/>
<sequence length="157" mass="17041">MARRVPEYEKRRNSIIGFLIVFVVLCTMAWDSGKLSYWGLPLMILGAYELLLVPTRCRATTTRKGSCRNPCYGLLRGCRHQPSHGPGKRADLLRTLTAGRSQAIPSPADGTAALKSQPIPDPDTVTVEPAQRLVIAFTILGGITGVVQTVLAALSMH</sequence>
<feature type="transmembrane region" description="Helical" evidence="1">
    <location>
        <begin position="12"/>
        <end position="30"/>
    </location>
</feature>
<dbReference type="EMBL" id="BAABHK010000021">
    <property type="protein sequence ID" value="GAA4638191.1"/>
    <property type="molecule type" value="Genomic_DNA"/>
</dbReference>
<evidence type="ECO:0000313" key="3">
    <source>
        <dbReference type="Proteomes" id="UP001501442"/>
    </source>
</evidence>
<keyword evidence="1" id="KW-0472">Membrane</keyword>
<keyword evidence="3" id="KW-1185">Reference proteome</keyword>
<feature type="transmembrane region" description="Helical" evidence="1">
    <location>
        <begin position="36"/>
        <end position="54"/>
    </location>
</feature>
<protein>
    <recommendedName>
        <fullName evidence="4">DUF4395 domain-containing protein</fullName>
    </recommendedName>
</protein>
<gene>
    <name evidence="2" type="ORF">GCM10023196_094940</name>
</gene>
<comment type="caution">
    <text evidence="2">The sequence shown here is derived from an EMBL/GenBank/DDBJ whole genome shotgun (WGS) entry which is preliminary data.</text>
</comment>
<evidence type="ECO:0000313" key="2">
    <source>
        <dbReference type="EMBL" id="GAA4638191.1"/>
    </source>
</evidence>
<organism evidence="2 3">
    <name type="scientific">Actinoallomurus vinaceus</name>
    <dbReference type="NCBI Taxonomy" id="1080074"/>
    <lineage>
        <taxon>Bacteria</taxon>
        <taxon>Bacillati</taxon>
        <taxon>Actinomycetota</taxon>
        <taxon>Actinomycetes</taxon>
        <taxon>Streptosporangiales</taxon>
        <taxon>Thermomonosporaceae</taxon>
        <taxon>Actinoallomurus</taxon>
    </lineage>
</organism>
<feature type="transmembrane region" description="Helical" evidence="1">
    <location>
        <begin position="133"/>
        <end position="154"/>
    </location>
</feature>
<keyword evidence="1" id="KW-1133">Transmembrane helix</keyword>
<keyword evidence="1" id="KW-0812">Transmembrane</keyword>